<keyword evidence="1" id="KW-0812">Transmembrane</keyword>
<evidence type="ECO:0000313" key="3">
    <source>
        <dbReference type="Proteomes" id="UP000184485"/>
    </source>
</evidence>
<dbReference type="OrthoDB" id="8373113at2"/>
<accession>A0A1M4YCT5</accession>
<keyword evidence="3" id="KW-1185">Reference proteome</keyword>
<keyword evidence="1" id="KW-1133">Transmembrane helix</keyword>
<proteinExistence type="predicted"/>
<dbReference type="EMBL" id="FQUP01000001">
    <property type="protein sequence ID" value="SHF03428.1"/>
    <property type="molecule type" value="Genomic_DNA"/>
</dbReference>
<dbReference type="STRING" id="1122133.SAMN02745157_1483"/>
<name>A0A1M4YCT5_9HYPH</name>
<reference evidence="2 3" key="1">
    <citation type="submission" date="2016-11" db="EMBL/GenBank/DDBJ databases">
        <authorList>
            <person name="Jaros S."/>
            <person name="Januszkiewicz K."/>
            <person name="Wedrychowicz H."/>
        </authorList>
    </citation>
    <scope>NUCLEOTIDE SEQUENCE [LARGE SCALE GENOMIC DNA]</scope>
    <source>
        <strain evidence="2 3">DSM 19436</strain>
    </source>
</reference>
<keyword evidence="1" id="KW-0472">Membrane</keyword>
<organism evidence="2 3">
    <name type="scientific">Kaistia soli DSM 19436</name>
    <dbReference type="NCBI Taxonomy" id="1122133"/>
    <lineage>
        <taxon>Bacteria</taxon>
        <taxon>Pseudomonadati</taxon>
        <taxon>Pseudomonadota</taxon>
        <taxon>Alphaproteobacteria</taxon>
        <taxon>Hyphomicrobiales</taxon>
        <taxon>Kaistiaceae</taxon>
        <taxon>Kaistia</taxon>
    </lineage>
</organism>
<sequence length="103" mass="11550">MILPDEDYQVLPSEKHTDIPKWTRDLLDELRPEEVEALRRVARLGPEGTAQLLAAIELARSVGTVAKFVKWLVIGCLGIFFASMLFAEKIITLLSWISKGKGQ</sequence>
<feature type="transmembrane region" description="Helical" evidence="1">
    <location>
        <begin position="68"/>
        <end position="87"/>
    </location>
</feature>
<evidence type="ECO:0000256" key="1">
    <source>
        <dbReference type="SAM" id="Phobius"/>
    </source>
</evidence>
<evidence type="ECO:0000313" key="2">
    <source>
        <dbReference type="EMBL" id="SHF03428.1"/>
    </source>
</evidence>
<protein>
    <submittedName>
        <fullName evidence="2">Uncharacterized protein</fullName>
    </submittedName>
</protein>
<dbReference type="Proteomes" id="UP000184485">
    <property type="component" value="Unassembled WGS sequence"/>
</dbReference>
<dbReference type="AlphaFoldDB" id="A0A1M4YCT5"/>
<dbReference type="RefSeq" id="WP_073052020.1">
    <property type="nucleotide sequence ID" value="NZ_FQUP01000001.1"/>
</dbReference>
<gene>
    <name evidence="2" type="ORF">SAMN02745157_1483</name>
</gene>